<evidence type="ECO:0000313" key="2">
    <source>
        <dbReference type="Proteomes" id="UP001373714"/>
    </source>
</evidence>
<gene>
    <name evidence="1" type="ORF">TWF730_008423</name>
</gene>
<dbReference type="Gene3D" id="2.120.10.70">
    <property type="entry name" value="Fucose-specific lectin"/>
    <property type="match status" value="1"/>
</dbReference>
<dbReference type="Proteomes" id="UP001373714">
    <property type="component" value="Unassembled WGS sequence"/>
</dbReference>
<accession>A0AAV9V2K8</accession>
<dbReference type="SUPFAM" id="SSF89372">
    <property type="entry name" value="Fucose-specific lectin"/>
    <property type="match status" value="1"/>
</dbReference>
<evidence type="ECO:0000313" key="1">
    <source>
        <dbReference type="EMBL" id="KAK6354003.1"/>
    </source>
</evidence>
<comment type="caution">
    <text evidence="1">The sequence shown here is derived from an EMBL/GenBank/DDBJ whole genome shotgun (WGS) entry which is preliminary data.</text>
</comment>
<name>A0AAV9V2K8_9PEZI</name>
<organism evidence="1 2">
    <name type="scientific">Orbilia blumenaviensis</name>
    <dbReference type="NCBI Taxonomy" id="1796055"/>
    <lineage>
        <taxon>Eukaryota</taxon>
        <taxon>Fungi</taxon>
        <taxon>Dikarya</taxon>
        <taxon>Ascomycota</taxon>
        <taxon>Pezizomycotina</taxon>
        <taxon>Orbiliomycetes</taxon>
        <taxon>Orbiliales</taxon>
        <taxon>Orbiliaceae</taxon>
        <taxon>Orbilia</taxon>
    </lineage>
</organism>
<sequence>MDFTWQDLVNYLSAPAGAIPQEIPGIYLLSEEDNCLIEKLRCGSEVSAQVFIAEDVRTNTPAVYLLNDDTRLVFYVDTEDVLRHSRYDTDEEEWQGEGEGEGDVIIPRTSKLSGCFTSGGQMVFFQNQSGLLQGVRIQGSACELLSPISAEPSEATPHFVIRSADENLYLFYIGRDRYIHYLIEGPEPGEWHDNVLRSPVLDQVVVNFMVIPDKDMNFEAYLLTTDMLVGIDKYAELMDFGKVRGGKFTASSGKECIIESIKLIKEGVKLISGKVSEAKKKRKDNKANP</sequence>
<proteinExistence type="predicted"/>
<keyword evidence="2" id="KW-1185">Reference proteome</keyword>
<reference evidence="1 2" key="1">
    <citation type="submission" date="2019-10" db="EMBL/GenBank/DDBJ databases">
        <authorList>
            <person name="Palmer J.M."/>
        </authorList>
    </citation>
    <scope>NUCLEOTIDE SEQUENCE [LARGE SCALE GENOMIC DNA]</scope>
    <source>
        <strain evidence="1 2">TWF730</strain>
    </source>
</reference>
<protein>
    <submittedName>
        <fullName evidence="1">Uncharacterized protein</fullName>
    </submittedName>
</protein>
<dbReference type="AlphaFoldDB" id="A0AAV9V2K8"/>
<dbReference type="EMBL" id="JAVHNS010000005">
    <property type="protein sequence ID" value="KAK6354003.1"/>
    <property type="molecule type" value="Genomic_DNA"/>
</dbReference>